<dbReference type="OrthoDB" id="9806395at2"/>
<evidence type="ECO:0000313" key="2">
    <source>
        <dbReference type="EMBL" id="EGO62451.1"/>
    </source>
</evidence>
<dbReference type="PANTHER" id="PTHR35023">
    <property type="entry name" value="CHELATASE-RELATED"/>
    <property type="match status" value="1"/>
</dbReference>
<dbReference type="InterPro" id="IPR052989">
    <property type="entry name" value="Mg-chelatase_DI-like"/>
</dbReference>
<reference evidence="2 3" key="1">
    <citation type="journal article" date="2011" name="EMBO J.">
        <title>Structural diversity of bacterial flagellar motors.</title>
        <authorList>
            <person name="Chen S."/>
            <person name="Beeby M."/>
            <person name="Murphy G.E."/>
            <person name="Leadbetter J.R."/>
            <person name="Hendrixson D.R."/>
            <person name="Briegel A."/>
            <person name="Li Z."/>
            <person name="Shi J."/>
            <person name="Tocheva E.I."/>
            <person name="Muller A."/>
            <person name="Dobro M.J."/>
            <person name="Jensen G.J."/>
        </authorList>
    </citation>
    <scope>NUCLEOTIDE SEQUENCE [LARGE SCALE GENOMIC DNA]</scope>
    <source>
        <strain evidence="2 3">DSM 6540</strain>
    </source>
</reference>
<accession>F7NND9</accession>
<evidence type="ECO:0000313" key="3">
    <source>
        <dbReference type="Proteomes" id="UP000003240"/>
    </source>
</evidence>
<feature type="domain" description="VWFA" evidence="1">
    <location>
        <begin position="406"/>
        <end position="576"/>
    </location>
</feature>
<dbReference type="Pfam" id="PF13519">
    <property type="entry name" value="VWA_2"/>
    <property type="match status" value="1"/>
</dbReference>
<dbReference type="PANTHER" id="PTHR35023:SF1">
    <property type="entry name" value="MG-PROTOPORPHYRIN IX CHELATASE"/>
    <property type="match status" value="1"/>
</dbReference>
<organism evidence="2 3">
    <name type="scientific">Acetonema longum DSM 6540</name>
    <dbReference type="NCBI Taxonomy" id="1009370"/>
    <lineage>
        <taxon>Bacteria</taxon>
        <taxon>Bacillati</taxon>
        <taxon>Bacillota</taxon>
        <taxon>Negativicutes</taxon>
        <taxon>Acetonemataceae</taxon>
        <taxon>Acetonema</taxon>
    </lineage>
</organism>
<dbReference type="eggNOG" id="COG1240">
    <property type="taxonomic scope" value="Bacteria"/>
</dbReference>
<dbReference type="AlphaFoldDB" id="F7NND9"/>
<dbReference type="Proteomes" id="UP000003240">
    <property type="component" value="Unassembled WGS sequence"/>
</dbReference>
<dbReference type="SMART" id="SM00327">
    <property type="entry name" value="VWA"/>
    <property type="match status" value="1"/>
</dbReference>
<gene>
    <name evidence="2" type="ORF">ALO_18145</name>
</gene>
<name>F7NND9_9FIRM</name>
<sequence>MAVLDFLFYEQLAWPAKQMKAWFKEEKAVRIGQSSVVSHKLHTMDPAHPEEIKVMQALDAGQVFYRRQDCNAIFHMDIFHQCGLIDHRQVAKAIKRNIDIYNFHQSVQNGALISRGATMVMPDWIDVQTGVGGGRVTGSLEYGKKASLRKAHENHIHIAAMIPDEHMASLFYLVQAVEEVILEAGLELRANEKITHDSSVGNGQTDLSAYSDCSDSYLIDKNRNESPIVRKQQYLQDTADLMEEFDSAREIKEFLQTVEHQSDQEKLSKNLEAKGHSRQVLNWIAGMGIVTIEKNRVTLSRYGRDYKEYMEKFLPDVENYIKRFYRLLKPQTENSGKSKDKPCPAQHHGIQGQWLAAAERDPKTSLAIAETIQAVAKRAGQRITAPLKIMAGDLRYHKRVPRLKNEICILIDTSASMAGSRIRAAKFLIRHLLLSLPDRICVVTFHENIASVQVPFTRDYRQVEEKLKNVKAFGSTPLGLGLTACNNYLTESKPHNPLILLITDGMPTFSEGSRDPVSDALMAAQDIKKKKFGFACIGLKPHYDYLQKLSDAAGGKMYIVEELDRQALVKTVWTELQR</sequence>
<dbReference type="PROSITE" id="PS50234">
    <property type="entry name" value="VWFA"/>
    <property type="match status" value="1"/>
</dbReference>
<evidence type="ECO:0000259" key="1">
    <source>
        <dbReference type="PROSITE" id="PS50234"/>
    </source>
</evidence>
<dbReference type="SUPFAM" id="SSF53300">
    <property type="entry name" value="vWA-like"/>
    <property type="match status" value="1"/>
</dbReference>
<proteinExistence type="predicted"/>
<dbReference type="InterPro" id="IPR002035">
    <property type="entry name" value="VWF_A"/>
</dbReference>
<dbReference type="EMBL" id="AFGF01000219">
    <property type="protein sequence ID" value="EGO62451.1"/>
    <property type="molecule type" value="Genomic_DNA"/>
</dbReference>
<protein>
    <submittedName>
        <fullName evidence="2">von Willebrand factor type A</fullName>
    </submittedName>
</protein>
<dbReference type="RefSeq" id="WP_004098576.1">
    <property type="nucleotide sequence ID" value="NZ_AFGF01000219.1"/>
</dbReference>
<dbReference type="STRING" id="1009370.ALO_18145"/>
<comment type="caution">
    <text evidence="2">The sequence shown here is derived from an EMBL/GenBank/DDBJ whole genome shotgun (WGS) entry which is preliminary data.</text>
</comment>
<keyword evidence="3" id="KW-1185">Reference proteome</keyword>
<dbReference type="Gene3D" id="3.40.50.410">
    <property type="entry name" value="von Willebrand factor, type A domain"/>
    <property type="match status" value="1"/>
</dbReference>
<dbReference type="CDD" id="cd00198">
    <property type="entry name" value="vWFA"/>
    <property type="match status" value="1"/>
</dbReference>
<dbReference type="InterPro" id="IPR036465">
    <property type="entry name" value="vWFA_dom_sf"/>
</dbReference>